<reference evidence="1" key="1">
    <citation type="journal article" date="2015" name="Nature">
        <title>Complex archaea that bridge the gap between prokaryotes and eukaryotes.</title>
        <authorList>
            <person name="Spang A."/>
            <person name="Saw J.H."/>
            <person name="Jorgensen S.L."/>
            <person name="Zaremba-Niedzwiedzka K."/>
            <person name="Martijn J."/>
            <person name="Lind A.E."/>
            <person name="van Eijk R."/>
            <person name="Schleper C."/>
            <person name="Guy L."/>
            <person name="Ettema T.J."/>
        </authorList>
    </citation>
    <scope>NUCLEOTIDE SEQUENCE</scope>
</reference>
<proteinExistence type="predicted"/>
<sequence length="89" mass="10082">MSDASMKTQVDELGNGFLRLPPQDLEAEKSLLASVLKSEGRDFAALKRIVPFLPMKEIREFLSKIDISKVRMDAGDLYWAAKVSNFKYD</sequence>
<dbReference type="EMBL" id="LAZR01028211">
    <property type="protein sequence ID" value="KKL63323.1"/>
    <property type="molecule type" value="Genomic_DNA"/>
</dbReference>
<accession>A0A0F9DNK6</accession>
<gene>
    <name evidence="1" type="ORF">LCGC14_2176260</name>
</gene>
<name>A0A0F9DNK6_9ZZZZ</name>
<dbReference type="AlphaFoldDB" id="A0A0F9DNK6"/>
<organism evidence="1">
    <name type="scientific">marine sediment metagenome</name>
    <dbReference type="NCBI Taxonomy" id="412755"/>
    <lineage>
        <taxon>unclassified sequences</taxon>
        <taxon>metagenomes</taxon>
        <taxon>ecological metagenomes</taxon>
    </lineage>
</organism>
<evidence type="ECO:0000313" key="1">
    <source>
        <dbReference type="EMBL" id="KKL63323.1"/>
    </source>
</evidence>
<protein>
    <submittedName>
        <fullName evidence="1">Uncharacterized protein</fullName>
    </submittedName>
</protein>
<comment type="caution">
    <text evidence="1">The sequence shown here is derived from an EMBL/GenBank/DDBJ whole genome shotgun (WGS) entry which is preliminary data.</text>
</comment>